<reference evidence="2" key="1">
    <citation type="journal article" date="2008" name="Nat. Genet.">
        <title>The Pristionchus pacificus genome provides a unique perspective on nematode lifestyle and parasitism.</title>
        <authorList>
            <person name="Dieterich C."/>
            <person name="Clifton S.W."/>
            <person name="Schuster L.N."/>
            <person name="Chinwalla A."/>
            <person name="Delehaunty K."/>
            <person name="Dinkelacker I."/>
            <person name="Fulton L."/>
            <person name="Fulton R."/>
            <person name="Godfrey J."/>
            <person name="Minx P."/>
            <person name="Mitreva M."/>
            <person name="Roeseler W."/>
            <person name="Tian H."/>
            <person name="Witte H."/>
            <person name="Yang S.P."/>
            <person name="Wilson R.K."/>
            <person name="Sommer R.J."/>
        </authorList>
    </citation>
    <scope>NUCLEOTIDE SEQUENCE [LARGE SCALE GENOMIC DNA]</scope>
    <source>
        <strain evidence="2">PS312</strain>
    </source>
</reference>
<keyword evidence="2" id="KW-1185">Reference proteome</keyword>
<accession>A0A2A6CUY4</accession>
<reference evidence="1" key="2">
    <citation type="submission" date="2022-06" db="UniProtKB">
        <authorList>
            <consortium name="EnsemblMetazoa"/>
        </authorList>
    </citation>
    <scope>IDENTIFICATION</scope>
    <source>
        <strain evidence="1">PS312</strain>
    </source>
</reference>
<dbReference type="EnsemblMetazoa" id="PPA34095.1">
    <property type="protein sequence ID" value="PPA34095.1"/>
    <property type="gene ID" value="WBGene00272464"/>
</dbReference>
<protein>
    <submittedName>
        <fullName evidence="1">Uncharacterized protein</fullName>
    </submittedName>
</protein>
<dbReference type="GO" id="GO:0005886">
    <property type="term" value="C:plasma membrane"/>
    <property type="evidence" value="ECO:0000318"/>
    <property type="project" value="GO_Central"/>
</dbReference>
<sequence>MFQREDHLIYLPICLLIIYSKYFLLFSQFIPDTMYPLLSIAWTLLSISLGLLQLLVLTQPEWIVHGGTSMGLFAICAHGSCVLRSGAAAVPLLSLLAGGLLFLLSSLCLCPALLCSSSARPIRVIANAQLIAAILCGITVIFVPLDMGDVDCALPELLRSSTCRVGWAYAVSSVCALLSMCCPVLGRLKKRESWSVFIKMEGELARKGSIEKIVYEEEERAPTRPFEAATETRVVVDDKAIGPARMMVNKATTYEFQSLSSAQTQRALTNARLINFLKDVLPIMERELEECRLFKKIL</sequence>
<dbReference type="OrthoDB" id="5850761at2759"/>
<evidence type="ECO:0000313" key="1">
    <source>
        <dbReference type="EnsemblMetazoa" id="PPA34095.1"/>
    </source>
</evidence>
<gene>
    <name evidence="1" type="primary">WBGene00272464</name>
</gene>
<dbReference type="AlphaFoldDB" id="A0A2A6CUY4"/>
<accession>A0A8R1YMR4</accession>
<dbReference type="Proteomes" id="UP000005239">
    <property type="component" value="Unassembled WGS sequence"/>
</dbReference>
<proteinExistence type="predicted"/>
<evidence type="ECO:0000313" key="2">
    <source>
        <dbReference type="Proteomes" id="UP000005239"/>
    </source>
</evidence>
<name>A0A2A6CUY4_PRIPA</name>
<organism evidence="1 2">
    <name type="scientific">Pristionchus pacificus</name>
    <name type="common">Parasitic nematode worm</name>
    <dbReference type="NCBI Taxonomy" id="54126"/>
    <lineage>
        <taxon>Eukaryota</taxon>
        <taxon>Metazoa</taxon>
        <taxon>Ecdysozoa</taxon>
        <taxon>Nematoda</taxon>
        <taxon>Chromadorea</taxon>
        <taxon>Rhabditida</taxon>
        <taxon>Rhabditina</taxon>
        <taxon>Diplogasteromorpha</taxon>
        <taxon>Diplogasteroidea</taxon>
        <taxon>Neodiplogasteridae</taxon>
        <taxon>Pristionchus</taxon>
    </lineage>
</organism>